<dbReference type="GO" id="GO:0003824">
    <property type="term" value="F:catalytic activity"/>
    <property type="evidence" value="ECO:0007669"/>
    <property type="project" value="InterPro"/>
</dbReference>
<dbReference type="Pfam" id="PF01063">
    <property type="entry name" value="Aminotran_4"/>
    <property type="match status" value="1"/>
</dbReference>
<organism evidence="1">
    <name type="scientific">marine metagenome</name>
    <dbReference type="NCBI Taxonomy" id="408172"/>
    <lineage>
        <taxon>unclassified sequences</taxon>
        <taxon>metagenomes</taxon>
        <taxon>ecological metagenomes</taxon>
    </lineage>
</organism>
<dbReference type="Gene3D" id="3.20.10.10">
    <property type="entry name" value="D-amino Acid Aminotransferase, subunit A, domain 2"/>
    <property type="match status" value="1"/>
</dbReference>
<evidence type="ECO:0000313" key="1">
    <source>
        <dbReference type="EMBL" id="SVA90419.1"/>
    </source>
</evidence>
<dbReference type="InterPro" id="IPR043132">
    <property type="entry name" value="BCAT-like_C"/>
</dbReference>
<dbReference type="InterPro" id="IPR036038">
    <property type="entry name" value="Aminotransferase-like"/>
</dbReference>
<accession>A0A381ZMI4</accession>
<dbReference type="SUPFAM" id="SSF56752">
    <property type="entry name" value="D-aminoacid aminotransferase-like PLP-dependent enzymes"/>
    <property type="match status" value="1"/>
</dbReference>
<protein>
    <recommendedName>
        <fullName evidence="2">Aminotransferase class IV</fullName>
    </recommendedName>
</protein>
<gene>
    <name evidence="1" type="ORF">METZ01_LOCUS143273</name>
</gene>
<sequence length="215" mass="25050">VGREPNYILLFNHIKNMNSSLKKMNINFSLSEKKLFILVKPLLNLKKSYDHLLRIAVNSNIISFSLRQRFQSNNNFTAVIISYQRTNPFFKNLYYKKIIKLLSSINTQKQEVILSSRGLLLEGCTTNVLCIRNKKLYIPIKNYYQGVTMNFILRKTRRSISKIDISIKNLHEFEEILLVGSGKGVISLSSIPQINWNSKSDLLYKELLILYKELL</sequence>
<proteinExistence type="predicted"/>
<dbReference type="AlphaFoldDB" id="A0A381ZMI4"/>
<dbReference type="InterPro" id="IPR001544">
    <property type="entry name" value="Aminotrans_IV"/>
</dbReference>
<reference evidence="1" key="1">
    <citation type="submission" date="2018-05" db="EMBL/GenBank/DDBJ databases">
        <authorList>
            <person name="Lanie J.A."/>
            <person name="Ng W.-L."/>
            <person name="Kazmierczak K.M."/>
            <person name="Andrzejewski T.M."/>
            <person name="Davidsen T.M."/>
            <person name="Wayne K.J."/>
            <person name="Tettelin H."/>
            <person name="Glass J.I."/>
            <person name="Rusch D."/>
            <person name="Podicherti R."/>
            <person name="Tsui H.-C.T."/>
            <person name="Winkler M.E."/>
        </authorList>
    </citation>
    <scope>NUCLEOTIDE SEQUENCE</scope>
</reference>
<evidence type="ECO:0008006" key="2">
    <source>
        <dbReference type="Google" id="ProtNLM"/>
    </source>
</evidence>
<feature type="non-terminal residue" evidence="1">
    <location>
        <position position="1"/>
    </location>
</feature>
<dbReference type="EMBL" id="UINC01021897">
    <property type="protein sequence ID" value="SVA90419.1"/>
    <property type="molecule type" value="Genomic_DNA"/>
</dbReference>
<name>A0A381ZMI4_9ZZZZ</name>